<sequence length="46" mass="5224">MEKSKKDSKLLFVNVCLRPGGYTKFLPVGLASVMTYFKTEGYDFTL</sequence>
<dbReference type="EMBL" id="UINC01124844">
    <property type="protein sequence ID" value="SVD02263.1"/>
    <property type="molecule type" value="Genomic_DNA"/>
</dbReference>
<proteinExistence type="predicted"/>
<evidence type="ECO:0000313" key="1">
    <source>
        <dbReference type="EMBL" id="SVD02263.1"/>
    </source>
</evidence>
<protein>
    <submittedName>
        <fullName evidence="1">Uncharacterized protein</fullName>
    </submittedName>
</protein>
<gene>
    <name evidence="1" type="ORF">METZ01_LOCUS355117</name>
</gene>
<organism evidence="1">
    <name type="scientific">marine metagenome</name>
    <dbReference type="NCBI Taxonomy" id="408172"/>
    <lineage>
        <taxon>unclassified sequences</taxon>
        <taxon>metagenomes</taxon>
        <taxon>ecological metagenomes</taxon>
    </lineage>
</organism>
<reference evidence="1" key="1">
    <citation type="submission" date="2018-05" db="EMBL/GenBank/DDBJ databases">
        <authorList>
            <person name="Lanie J.A."/>
            <person name="Ng W.-L."/>
            <person name="Kazmierczak K.M."/>
            <person name="Andrzejewski T.M."/>
            <person name="Davidsen T.M."/>
            <person name="Wayne K.J."/>
            <person name="Tettelin H."/>
            <person name="Glass J.I."/>
            <person name="Rusch D."/>
            <person name="Podicherti R."/>
            <person name="Tsui H.-C.T."/>
            <person name="Winkler M.E."/>
        </authorList>
    </citation>
    <scope>NUCLEOTIDE SEQUENCE</scope>
</reference>
<feature type="non-terminal residue" evidence="1">
    <location>
        <position position="46"/>
    </location>
</feature>
<accession>A0A382RXA0</accession>
<name>A0A382RXA0_9ZZZZ</name>
<dbReference type="AlphaFoldDB" id="A0A382RXA0"/>